<proteinExistence type="predicted"/>
<name>A0ABR6CM59_9BACI</name>
<dbReference type="InterPro" id="IPR012902">
    <property type="entry name" value="N_methyl_site"/>
</dbReference>
<evidence type="ECO:0000313" key="3">
    <source>
        <dbReference type="EMBL" id="MBA9025738.1"/>
    </source>
</evidence>
<dbReference type="Gene3D" id="3.30.700.10">
    <property type="entry name" value="Glycoprotein, Type 4 Pilin"/>
    <property type="match status" value="1"/>
</dbReference>
<gene>
    <name evidence="3" type="ORF">HNP81_001021</name>
</gene>
<keyword evidence="4" id="KW-1185">Reference proteome</keyword>
<dbReference type="EMBL" id="JACJHX010000002">
    <property type="protein sequence ID" value="MBA9025738.1"/>
    <property type="molecule type" value="Genomic_DNA"/>
</dbReference>
<organism evidence="3 4">
    <name type="scientific">Peribacillus huizhouensis</name>
    <dbReference type="NCBI Taxonomy" id="1501239"/>
    <lineage>
        <taxon>Bacteria</taxon>
        <taxon>Bacillati</taxon>
        <taxon>Bacillota</taxon>
        <taxon>Bacilli</taxon>
        <taxon>Bacillales</taxon>
        <taxon>Bacillaceae</taxon>
        <taxon>Peribacillus</taxon>
    </lineage>
</organism>
<dbReference type="RefSeq" id="WP_182501777.1">
    <property type="nucleotide sequence ID" value="NZ_JACJHX010000002.1"/>
</dbReference>
<dbReference type="InterPro" id="IPR045584">
    <property type="entry name" value="Pilin-like"/>
</dbReference>
<dbReference type="Pfam" id="PF07963">
    <property type="entry name" value="N_methyl"/>
    <property type="match status" value="1"/>
</dbReference>
<evidence type="ECO:0000256" key="1">
    <source>
        <dbReference type="ARBA" id="ARBA00004241"/>
    </source>
</evidence>
<evidence type="ECO:0000313" key="4">
    <source>
        <dbReference type="Proteomes" id="UP000626697"/>
    </source>
</evidence>
<evidence type="ECO:0000256" key="2">
    <source>
        <dbReference type="ARBA" id="ARBA00023287"/>
    </source>
</evidence>
<dbReference type="NCBIfam" id="TIGR02532">
    <property type="entry name" value="IV_pilin_GFxxxE"/>
    <property type="match status" value="1"/>
</dbReference>
<accession>A0ABR6CM59</accession>
<sequence>MMKRVKALMNNQKGLTLVELLAVIVILGIIAAIAVPSIGNIIDNSKKDAHIANAQQLISSAKLAVAANDDIVKNRPVTVTYEQLEKAGYLADLTDPDDKGKLYSTAQVKITETNGKYEYTVTLIGSKRSITNKKASELNRESVVAPTPSTTT</sequence>
<comment type="subcellular location">
    <subcellularLocation>
        <location evidence="1">Cell surface</location>
    </subcellularLocation>
</comment>
<keyword evidence="2" id="KW-0178">Competence</keyword>
<reference evidence="3 4" key="1">
    <citation type="submission" date="2020-08" db="EMBL/GenBank/DDBJ databases">
        <title>Genomic Encyclopedia of Type Strains, Phase IV (KMG-IV): sequencing the most valuable type-strain genomes for metagenomic binning, comparative biology and taxonomic classification.</title>
        <authorList>
            <person name="Goeker M."/>
        </authorList>
    </citation>
    <scope>NUCLEOTIDE SEQUENCE [LARGE SCALE GENOMIC DNA]</scope>
    <source>
        <strain evidence="3 4">DSM 105481</strain>
    </source>
</reference>
<dbReference type="PROSITE" id="PS00409">
    <property type="entry name" value="PROKAR_NTER_METHYL"/>
    <property type="match status" value="1"/>
</dbReference>
<comment type="caution">
    <text evidence="3">The sequence shown here is derived from an EMBL/GenBank/DDBJ whole genome shotgun (WGS) entry which is preliminary data.</text>
</comment>
<protein>
    <submittedName>
        <fullName evidence="3">Type IV pilus assembly protein PilA</fullName>
    </submittedName>
</protein>
<dbReference type="Proteomes" id="UP000626697">
    <property type="component" value="Unassembled WGS sequence"/>
</dbReference>
<dbReference type="SUPFAM" id="SSF54523">
    <property type="entry name" value="Pili subunits"/>
    <property type="match status" value="1"/>
</dbReference>